<accession>A0AAV7NFN7</accession>
<dbReference type="Gene3D" id="3.30.70.1820">
    <property type="entry name" value="L1 transposable element, RRM domain"/>
    <property type="match status" value="1"/>
</dbReference>
<gene>
    <name evidence="2" type="ORF">NDU88_008937</name>
</gene>
<evidence type="ECO:0000256" key="1">
    <source>
        <dbReference type="SAM" id="MobiDB-lite"/>
    </source>
</evidence>
<dbReference type="Proteomes" id="UP001066276">
    <property type="component" value="Chromosome 9"/>
</dbReference>
<dbReference type="PANTHER" id="PTHR11505">
    <property type="entry name" value="L1 TRANSPOSABLE ELEMENT-RELATED"/>
    <property type="match status" value="1"/>
</dbReference>
<evidence type="ECO:0000313" key="3">
    <source>
        <dbReference type="Proteomes" id="UP001066276"/>
    </source>
</evidence>
<comment type="caution">
    <text evidence="2">The sequence shown here is derived from an EMBL/GenBank/DDBJ whole genome shotgun (WGS) entry which is preliminary data.</text>
</comment>
<sequence length="273" mass="31272">MATVEGHMHSVPDRDQELEFLRSKLIDLEDISGRDNIHLFGFPEQAEGTDTPSFLRTVLPQLTETVFDPPMEIQRAYCLGPKRKNCSSKPRPIIACLLRHDQVHQIMIVARARGPFKTNGHEIRITADFSRETNERRRGFLELCPKMRQLEVKYGLFDPARLWTTKNGLSKNFYHPEDLQLYLDNLQSLSMDTTDPDRPLSASCENRDTSLPSLEQEGTDRSTPDLRPRDRDLDRLAKSHDACAQLLQAVVLHTQLSDRDKSRSLLKPTLDPT</sequence>
<feature type="compositionally biased region" description="Basic and acidic residues" evidence="1">
    <location>
        <begin position="218"/>
        <end position="230"/>
    </location>
</feature>
<dbReference type="AlphaFoldDB" id="A0AAV7NFN7"/>
<organism evidence="2 3">
    <name type="scientific">Pleurodeles waltl</name>
    <name type="common">Iberian ribbed newt</name>
    <dbReference type="NCBI Taxonomy" id="8319"/>
    <lineage>
        <taxon>Eukaryota</taxon>
        <taxon>Metazoa</taxon>
        <taxon>Chordata</taxon>
        <taxon>Craniata</taxon>
        <taxon>Vertebrata</taxon>
        <taxon>Euteleostomi</taxon>
        <taxon>Amphibia</taxon>
        <taxon>Batrachia</taxon>
        <taxon>Caudata</taxon>
        <taxon>Salamandroidea</taxon>
        <taxon>Salamandridae</taxon>
        <taxon>Pleurodelinae</taxon>
        <taxon>Pleurodeles</taxon>
    </lineage>
</organism>
<dbReference type="InterPro" id="IPR004244">
    <property type="entry name" value="Transposase_22"/>
</dbReference>
<name>A0AAV7NFN7_PLEWA</name>
<proteinExistence type="predicted"/>
<feature type="region of interest" description="Disordered" evidence="1">
    <location>
        <begin position="190"/>
        <end position="230"/>
    </location>
</feature>
<evidence type="ECO:0000313" key="2">
    <source>
        <dbReference type="EMBL" id="KAJ1111620.1"/>
    </source>
</evidence>
<keyword evidence="3" id="KW-1185">Reference proteome</keyword>
<protein>
    <submittedName>
        <fullName evidence="2">Uncharacterized protein</fullName>
    </submittedName>
</protein>
<reference evidence="2" key="1">
    <citation type="journal article" date="2022" name="bioRxiv">
        <title>Sequencing and chromosome-scale assembly of the giantPleurodeles waltlgenome.</title>
        <authorList>
            <person name="Brown T."/>
            <person name="Elewa A."/>
            <person name="Iarovenko S."/>
            <person name="Subramanian E."/>
            <person name="Araus A.J."/>
            <person name="Petzold A."/>
            <person name="Susuki M."/>
            <person name="Suzuki K.-i.T."/>
            <person name="Hayashi T."/>
            <person name="Toyoda A."/>
            <person name="Oliveira C."/>
            <person name="Osipova E."/>
            <person name="Leigh N.D."/>
            <person name="Simon A."/>
            <person name="Yun M.H."/>
        </authorList>
    </citation>
    <scope>NUCLEOTIDE SEQUENCE</scope>
    <source>
        <strain evidence="2">20211129_DDA</strain>
        <tissue evidence="2">Liver</tissue>
    </source>
</reference>
<dbReference type="EMBL" id="JANPWB010000013">
    <property type="protein sequence ID" value="KAJ1111620.1"/>
    <property type="molecule type" value="Genomic_DNA"/>
</dbReference>